<evidence type="ECO:0000256" key="6">
    <source>
        <dbReference type="SAM" id="Phobius"/>
    </source>
</evidence>
<evidence type="ECO:0000256" key="2">
    <source>
        <dbReference type="ARBA" id="ARBA00022475"/>
    </source>
</evidence>
<feature type="transmembrane region" description="Helical" evidence="6">
    <location>
        <begin position="37"/>
        <end position="56"/>
    </location>
</feature>
<keyword evidence="4 6" id="KW-1133">Transmembrane helix</keyword>
<evidence type="ECO:0000256" key="5">
    <source>
        <dbReference type="ARBA" id="ARBA00023136"/>
    </source>
</evidence>
<evidence type="ECO:0000313" key="8">
    <source>
        <dbReference type="EMBL" id="HHQ50792.1"/>
    </source>
</evidence>
<keyword evidence="3 6" id="KW-0812">Transmembrane</keyword>
<keyword evidence="5 6" id="KW-0472">Membrane</keyword>
<evidence type="ECO:0000256" key="3">
    <source>
        <dbReference type="ARBA" id="ARBA00022692"/>
    </source>
</evidence>
<dbReference type="EMBL" id="DRYQ01000083">
    <property type="protein sequence ID" value="HHQ50792.1"/>
    <property type="molecule type" value="Genomic_DNA"/>
</dbReference>
<gene>
    <name evidence="8" type="ORF">ENM66_05535</name>
    <name evidence="7" type="ORF">ENP99_02220</name>
</gene>
<name>A0A7J2T9V2_9CREN</name>
<dbReference type="Pfam" id="PF00420">
    <property type="entry name" value="Oxidored_q2"/>
    <property type="match status" value="1"/>
</dbReference>
<comment type="subcellular location">
    <subcellularLocation>
        <location evidence="1">Cell membrane</location>
        <topology evidence="1">Multi-pass membrane protein</topology>
    </subcellularLocation>
</comment>
<evidence type="ECO:0000313" key="7">
    <source>
        <dbReference type="EMBL" id="HEH30914.1"/>
    </source>
</evidence>
<feature type="transmembrane region" description="Helical" evidence="6">
    <location>
        <begin position="6"/>
        <end position="25"/>
    </location>
</feature>
<proteinExistence type="predicted"/>
<dbReference type="GO" id="GO:0005886">
    <property type="term" value="C:plasma membrane"/>
    <property type="evidence" value="ECO:0007669"/>
    <property type="project" value="UniProtKB-SubCell"/>
</dbReference>
<dbReference type="EMBL" id="DSLL01000012">
    <property type="protein sequence ID" value="HEH30914.1"/>
    <property type="molecule type" value="Genomic_DNA"/>
</dbReference>
<organism evidence="7">
    <name type="scientific">Ignisphaera aggregans</name>
    <dbReference type="NCBI Taxonomy" id="334771"/>
    <lineage>
        <taxon>Archaea</taxon>
        <taxon>Thermoproteota</taxon>
        <taxon>Thermoprotei</taxon>
        <taxon>Desulfurococcales</taxon>
        <taxon>Desulfurococcaceae</taxon>
        <taxon>Ignisphaera</taxon>
    </lineage>
</organism>
<dbReference type="Gene3D" id="1.10.287.3510">
    <property type="match status" value="1"/>
</dbReference>
<dbReference type="PANTHER" id="PTHR34583">
    <property type="entry name" value="ANTIPORTER SUBUNIT MNHC2-RELATED"/>
    <property type="match status" value="1"/>
</dbReference>
<reference evidence="7" key="1">
    <citation type="journal article" date="2020" name="mSystems">
        <title>Genome- and Community-Level Interaction Insights into Carbon Utilization and Element Cycling Functions of Hydrothermarchaeota in Hydrothermal Sediment.</title>
        <authorList>
            <person name="Zhou Z."/>
            <person name="Liu Y."/>
            <person name="Xu W."/>
            <person name="Pan J."/>
            <person name="Luo Z.H."/>
            <person name="Li M."/>
        </authorList>
    </citation>
    <scope>NUCLEOTIDE SEQUENCE [LARGE SCALE GENOMIC DNA]</scope>
    <source>
        <strain evidence="8">SpSt-1105</strain>
        <strain evidence="7">SpSt-27</strain>
    </source>
</reference>
<feature type="transmembrane region" description="Helical" evidence="6">
    <location>
        <begin position="92"/>
        <end position="116"/>
    </location>
</feature>
<keyword evidence="2" id="KW-1003">Cell membrane</keyword>
<dbReference type="AlphaFoldDB" id="A0A7J2T9V2"/>
<dbReference type="PANTHER" id="PTHR34583:SF2">
    <property type="entry name" value="ANTIPORTER SUBUNIT MNHC2-RELATED"/>
    <property type="match status" value="1"/>
</dbReference>
<protein>
    <submittedName>
        <fullName evidence="7">Na+/H+ antiporter subunit C</fullName>
    </submittedName>
</protein>
<dbReference type="InterPro" id="IPR039428">
    <property type="entry name" value="NUOK/Mnh_C1-like"/>
</dbReference>
<evidence type="ECO:0000256" key="1">
    <source>
        <dbReference type="ARBA" id="ARBA00004651"/>
    </source>
</evidence>
<evidence type="ECO:0000256" key="4">
    <source>
        <dbReference type="ARBA" id="ARBA00022989"/>
    </source>
</evidence>
<sequence>MIDAKTYLFIVTYIAIFANIVISLYGIFVRPNIIKKIIALSIFGDCTFIYAILIGFRKIEPYPTIPIMTTQQPSQEYIKEFVSTAVDPLPPALVLTGVVIGLAVMLFLVFLALQAYRVFGTLDIRKIVRMRG</sequence>
<dbReference type="InterPro" id="IPR050601">
    <property type="entry name" value="CPA3_antiporter_subunitC"/>
</dbReference>
<accession>A0A7J2T9V2</accession>
<comment type="caution">
    <text evidence="7">The sequence shown here is derived from an EMBL/GenBank/DDBJ whole genome shotgun (WGS) entry which is preliminary data.</text>
</comment>